<gene>
    <name evidence="1" type="ORF">A8F95_03400</name>
</gene>
<accession>A0A1B9B9H8</accession>
<proteinExistence type="predicted"/>
<evidence type="ECO:0008006" key="3">
    <source>
        <dbReference type="Google" id="ProtNLM"/>
    </source>
</evidence>
<comment type="caution">
    <text evidence="1">The sequence shown here is derived from an EMBL/GenBank/DDBJ whole genome shotgun (WGS) entry which is preliminary data.</text>
</comment>
<name>A0A1B9B9H8_9BACI</name>
<sequence>MNEWLERKIMIKQEVQRRLSYPYLKKFIEKPEVDELRLLTLMLPFTMDQLSSDETVKYITTASLIQIALDTHEKVITSSDEIAIDQQLTVLAGDYFSGLYYQILAELKDIRMIRALSDAVKSINENKIILYQQEHTSMESLMESVCKIETEIVERFYTVFRVQSFFPLVSRLLFAKRLLREKQRFITEGQALTAKAIESLIFPQRTSSLSLENHKAIVQVYDDYINQVKEEAERALDEQWPANSEEQLYGLLYNTVFGNKTYAEEG</sequence>
<dbReference type="EMBL" id="MAYT01000001">
    <property type="protein sequence ID" value="OCA92749.1"/>
    <property type="molecule type" value="Genomic_DNA"/>
</dbReference>
<protein>
    <recommendedName>
        <fullName evidence="3">Heptaprenyl diphosphate synthase</fullName>
    </recommendedName>
</protein>
<organism evidence="1 2">
    <name type="scientific">Pseudobacillus wudalianchiensis</name>
    <dbReference type="NCBI Taxonomy" id="1743143"/>
    <lineage>
        <taxon>Bacteria</taxon>
        <taxon>Bacillati</taxon>
        <taxon>Bacillota</taxon>
        <taxon>Bacilli</taxon>
        <taxon>Bacillales</taxon>
        <taxon>Bacillaceae</taxon>
        <taxon>Pseudobacillus</taxon>
    </lineage>
</organism>
<evidence type="ECO:0000313" key="2">
    <source>
        <dbReference type="Proteomes" id="UP000092578"/>
    </source>
</evidence>
<dbReference type="GO" id="GO:0009234">
    <property type="term" value="P:menaquinone biosynthetic process"/>
    <property type="evidence" value="ECO:0007669"/>
    <property type="project" value="InterPro"/>
</dbReference>
<keyword evidence="2" id="KW-1185">Reference proteome</keyword>
<evidence type="ECO:0000313" key="1">
    <source>
        <dbReference type="EMBL" id="OCA92749.1"/>
    </source>
</evidence>
<dbReference type="Gene3D" id="1.20.120.1450">
    <property type="match status" value="1"/>
</dbReference>
<dbReference type="RefSeq" id="WP_065409221.1">
    <property type="nucleotide sequence ID" value="NZ_MAYT01000001.1"/>
</dbReference>
<dbReference type="AlphaFoldDB" id="A0A1B9B9H8"/>
<reference evidence="2" key="1">
    <citation type="submission" date="2016-05" db="EMBL/GenBank/DDBJ databases">
        <authorList>
            <person name="Liu B."/>
            <person name="Wang J."/>
            <person name="Zhu Y."/>
            <person name="Liu G."/>
            <person name="Chen Q."/>
            <person name="Chen Z."/>
            <person name="Lan J."/>
            <person name="Che J."/>
            <person name="Ge C."/>
            <person name="Shi H."/>
            <person name="Pan Z."/>
            <person name="Liu X."/>
        </authorList>
    </citation>
    <scope>NUCLEOTIDE SEQUENCE [LARGE SCALE GENOMIC DNA]</scope>
    <source>
        <strain evidence="2">FJAT-27215</strain>
    </source>
</reference>
<dbReference type="Proteomes" id="UP000092578">
    <property type="component" value="Unassembled WGS sequence"/>
</dbReference>
<dbReference type="Pfam" id="PF07307">
    <property type="entry name" value="HEPPP_synt_1"/>
    <property type="match status" value="1"/>
</dbReference>
<dbReference type="InterPro" id="IPR009920">
    <property type="entry name" value="HEPPP_synth_su1"/>
</dbReference>